<dbReference type="GO" id="GO:0044384">
    <property type="term" value="C:host outer membrane"/>
    <property type="evidence" value="ECO:0007669"/>
    <property type="project" value="InterPro"/>
</dbReference>
<dbReference type="SUPFAM" id="SSF56925">
    <property type="entry name" value="OMPA-like"/>
    <property type="match status" value="1"/>
</dbReference>
<accession>A0A2W5QEJ3</accession>
<dbReference type="Gene3D" id="2.40.160.20">
    <property type="match status" value="1"/>
</dbReference>
<name>A0A2W5QEJ3_VARPD</name>
<evidence type="ECO:0000256" key="1">
    <source>
        <dbReference type="ARBA" id="ARBA00004442"/>
    </source>
</evidence>
<dbReference type="PROSITE" id="PS00695">
    <property type="entry name" value="ENT_VIR_OMP_2"/>
    <property type="match status" value="1"/>
</dbReference>
<dbReference type="GO" id="GO:0055085">
    <property type="term" value="P:transmembrane transport"/>
    <property type="evidence" value="ECO:0007669"/>
    <property type="project" value="TreeGrafter"/>
</dbReference>
<organism evidence="3 4">
    <name type="scientific">Variovorax paradoxus</name>
    <dbReference type="NCBI Taxonomy" id="34073"/>
    <lineage>
        <taxon>Bacteria</taxon>
        <taxon>Pseudomonadati</taxon>
        <taxon>Pseudomonadota</taxon>
        <taxon>Betaproteobacteria</taxon>
        <taxon>Burkholderiales</taxon>
        <taxon>Comamonadaceae</taxon>
        <taxon>Variovorax</taxon>
    </lineage>
</organism>
<feature type="chain" id="PRO_5016002585" description="OmpW family protein" evidence="2">
    <location>
        <begin position="28"/>
        <end position="222"/>
    </location>
</feature>
<comment type="subcellular location">
    <subcellularLocation>
        <location evidence="1">Cell outer membrane</location>
    </subcellularLocation>
</comment>
<dbReference type="EMBL" id="QFPP01000084">
    <property type="protein sequence ID" value="PZQ75524.1"/>
    <property type="molecule type" value="Genomic_DNA"/>
</dbReference>
<protein>
    <recommendedName>
        <fullName evidence="5">OmpW family protein</fullName>
    </recommendedName>
</protein>
<gene>
    <name evidence="3" type="ORF">DI563_09465</name>
</gene>
<comment type="caution">
    <text evidence="3">The sequence shown here is derived from an EMBL/GenBank/DDBJ whole genome shotgun (WGS) entry which is preliminary data.</text>
</comment>
<dbReference type="PANTHER" id="PTHR36920:SF1">
    <property type="entry name" value="OUTER MEMBRANE PROTEIN W"/>
    <property type="match status" value="1"/>
</dbReference>
<dbReference type="InterPro" id="IPR005618">
    <property type="entry name" value="OMPW"/>
</dbReference>
<proteinExistence type="predicted"/>
<evidence type="ECO:0000313" key="4">
    <source>
        <dbReference type="Proteomes" id="UP000249135"/>
    </source>
</evidence>
<evidence type="ECO:0000313" key="3">
    <source>
        <dbReference type="EMBL" id="PZQ75524.1"/>
    </source>
</evidence>
<dbReference type="GO" id="GO:0009279">
    <property type="term" value="C:cell outer membrane"/>
    <property type="evidence" value="ECO:0007669"/>
    <property type="project" value="UniProtKB-SubCell"/>
</dbReference>
<evidence type="ECO:0000256" key="2">
    <source>
        <dbReference type="SAM" id="SignalP"/>
    </source>
</evidence>
<dbReference type="InterPro" id="IPR000758">
    <property type="entry name" value="Enterovir_OMP"/>
</dbReference>
<keyword evidence="2" id="KW-0732">Signal</keyword>
<feature type="signal peptide" evidence="2">
    <location>
        <begin position="1"/>
        <end position="27"/>
    </location>
</feature>
<dbReference type="Pfam" id="PF03922">
    <property type="entry name" value="OmpW"/>
    <property type="match status" value="1"/>
</dbReference>
<evidence type="ECO:0008006" key="5">
    <source>
        <dbReference type="Google" id="ProtNLM"/>
    </source>
</evidence>
<dbReference type="InterPro" id="IPR011250">
    <property type="entry name" value="OMP/PagP_B-barrel"/>
</dbReference>
<reference evidence="3 4" key="1">
    <citation type="submission" date="2017-08" db="EMBL/GenBank/DDBJ databases">
        <title>Infants hospitalized years apart are colonized by the same room-sourced microbial strains.</title>
        <authorList>
            <person name="Brooks B."/>
            <person name="Olm M.R."/>
            <person name="Firek B.A."/>
            <person name="Baker R."/>
            <person name="Thomas B.C."/>
            <person name="Morowitz M.J."/>
            <person name="Banfield J.F."/>
        </authorList>
    </citation>
    <scope>NUCLEOTIDE SEQUENCE [LARGE SCALE GENOMIC DNA]</scope>
    <source>
        <strain evidence="3">S2_005_003_R2_41</strain>
    </source>
</reference>
<dbReference type="AlphaFoldDB" id="A0A2W5QEJ3"/>
<sequence>MTLLSQFIRLATPVALATALLAPSAQAQTADTQGPWLVRLRAVRLDMANKSDAIPSLAVPQNAIPVNDKTIPEVDVSYFFTPNIAAELVLTVPQKQRVTVQRSALGGPTDIGSFKHLPPTLMLQYHFRPDATVRPYVGAGINYTRLSGVNLYVPTVGRLDLDRNNWGLAVGGGVDIAIAKNWFLNLDVKKVQIRSDVKLGTQKVSQVKVDPWLFGVGVGYRF</sequence>
<dbReference type="Proteomes" id="UP000249135">
    <property type="component" value="Unassembled WGS sequence"/>
</dbReference>
<dbReference type="PANTHER" id="PTHR36920">
    <property type="match status" value="1"/>
</dbReference>